<evidence type="ECO:0000256" key="3">
    <source>
        <dbReference type="ARBA" id="ARBA00023163"/>
    </source>
</evidence>
<keyword evidence="2 4" id="KW-0238">DNA-binding</keyword>
<protein>
    <submittedName>
        <fullName evidence="6">Fatty acid metabolism regulator protein</fullName>
    </submittedName>
</protein>
<proteinExistence type="predicted"/>
<dbReference type="Pfam" id="PF08359">
    <property type="entry name" value="TetR_C_4"/>
    <property type="match status" value="1"/>
</dbReference>
<evidence type="ECO:0000259" key="5">
    <source>
        <dbReference type="PROSITE" id="PS50977"/>
    </source>
</evidence>
<dbReference type="EMBL" id="CP155571">
    <property type="protein sequence ID" value="XFO74371.1"/>
    <property type="molecule type" value="Genomic_DNA"/>
</dbReference>
<dbReference type="PANTHER" id="PTHR30055:SF234">
    <property type="entry name" value="HTH-TYPE TRANSCRIPTIONAL REGULATOR BETI"/>
    <property type="match status" value="1"/>
</dbReference>
<dbReference type="InterPro" id="IPR050109">
    <property type="entry name" value="HTH-type_TetR-like_transc_reg"/>
</dbReference>
<organism evidence="6 7">
    <name type="scientific">Sporomusa acidovorans (strain ATCC 49682 / DSM 3132 / Mol)</name>
    <dbReference type="NCBI Taxonomy" id="1123286"/>
    <lineage>
        <taxon>Bacteria</taxon>
        <taxon>Bacillati</taxon>
        <taxon>Bacillota</taxon>
        <taxon>Negativicutes</taxon>
        <taxon>Selenomonadales</taxon>
        <taxon>Sporomusaceae</taxon>
        <taxon>Sporomusa</taxon>
    </lineage>
</organism>
<dbReference type="RefSeq" id="WP_093793554.1">
    <property type="nucleotide sequence ID" value="NZ_CP155571.1"/>
</dbReference>
<sequence>MKRFTLPRKDAIVLSAIEIIDELGLQALSTKELASRQKISESALYRHFKSKDDIVMQVLKYFSKFDRAILHSAQQMDGSAKQRIIFYIKSFVEYYENFRALTALLFSYEPLRHYNQETKDKVESIFADRFKAVAEILAVGQQKGELTAGYTPKEFAEIILGTCQITILRWRINDYNFAVKDTVLSLLERLFAAVEIQKKP</sequence>
<accession>A0ABZ3J8D7</accession>
<dbReference type="Gene3D" id="1.10.10.60">
    <property type="entry name" value="Homeodomain-like"/>
    <property type="match status" value="1"/>
</dbReference>
<feature type="domain" description="HTH tetR-type" evidence="5">
    <location>
        <begin position="6"/>
        <end position="66"/>
    </location>
</feature>
<evidence type="ECO:0000256" key="2">
    <source>
        <dbReference type="ARBA" id="ARBA00023125"/>
    </source>
</evidence>
<name>A0ABZ3J8D7_SPOA4</name>
<dbReference type="PRINTS" id="PR00455">
    <property type="entry name" value="HTHTETR"/>
</dbReference>
<dbReference type="InterPro" id="IPR009057">
    <property type="entry name" value="Homeodomain-like_sf"/>
</dbReference>
<dbReference type="SUPFAM" id="SSF46689">
    <property type="entry name" value="Homeodomain-like"/>
    <property type="match status" value="1"/>
</dbReference>
<dbReference type="SUPFAM" id="SSF48498">
    <property type="entry name" value="Tetracyclin repressor-like, C-terminal domain"/>
    <property type="match status" value="1"/>
</dbReference>
<evidence type="ECO:0000256" key="4">
    <source>
        <dbReference type="PROSITE-ProRule" id="PRU00335"/>
    </source>
</evidence>
<dbReference type="InterPro" id="IPR013570">
    <property type="entry name" value="Tscrpt_reg_YsiA_C"/>
</dbReference>
<dbReference type="Pfam" id="PF00440">
    <property type="entry name" value="TetR_N"/>
    <property type="match status" value="1"/>
</dbReference>
<keyword evidence="3" id="KW-0804">Transcription</keyword>
<dbReference type="Gene3D" id="1.10.357.10">
    <property type="entry name" value="Tetracycline Repressor, domain 2"/>
    <property type="match status" value="1"/>
</dbReference>
<gene>
    <name evidence="6" type="primary">fadR_2</name>
    <name evidence="6" type="ORF">SPACI_044810</name>
</gene>
<evidence type="ECO:0000313" key="6">
    <source>
        <dbReference type="EMBL" id="XFO74371.1"/>
    </source>
</evidence>
<evidence type="ECO:0000313" key="7">
    <source>
        <dbReference type="Proteomes" id="UP000216052"/>
    </source>
</evidence>
<dbReference type="PROSITE" id="PS50977">
    <property type="entry name" value="HTH_TETR_2"/>
    <property type="match status" value="1"/>
</dbReference>
<reference evidence="6" key="1">
    <citation type="submission" date="2024-05" db="EMBL/GenBank/DDBJ databases">
        <title>Isolation and characterization of Sporomusa carbonis sp. nov., a carboxydotrophic hydrogenogen in the genus of Sporomusa isolated from a charcoal burning pile.</title>
        <authorList>
            <person name="Boeer T."/>
            <person name="Rosenbaum F."/>
            <person name="Eysell L."/>
            <person name="Mueller V."/>
            <person name="Daniel R."/>
            <person name="Poehlein A."/>
        </authorList>
    </citation>
    <scope>NUCLEOTIDE SEQUENCE [LARGE SCALE GENOMIC DNA]</scope>
    <source>
        <strain evidence="6">DSM 3132</strain>
    </source>
</reference>
<dbReference type="Proteomes" id="UP000216052">
    <property type="component" value="Chromosome"/>
</dbReference>
<dbReference type="InterPro" id="IPR036271">
    <property type="entry name" value="Tet_transcr_reg_TetR-rel_C_sf"/>
</dbReference>
<keyword evidence="7" id="KW-1185">Reference proteome</keyword>
<dbReference type="PANTHER" id="PTHR30055">
    <property type="entry name" value="HTH-TYPE TRANSCRIPTIONAL REGULATOR RUTR"/>
    <property type="match status" value="1"/>
</dbReference>
<dbReference type="InterPro" id="IPR001647">
    <property type="entry name" value="HTH_TetR"/>
</dbReference>
<feature type="DNA-binding region" description="H-T-H motif" evidence="4">
    <location>
        <begin position="29"/>
        <end position="48"/>
    </location>
</feature>
<keyword evidence="1" id="KW-0805">Transcription regulation</keyword>
<evidence type="ECO:0000256" key="1">
    <source>
        <dbReference type="ARBA" id="ARBA00023015"/>
    </source>
</evidence>